<evidence type="ECO:0000256" key="1">
    <source>
        <dbReference type="ARBA" id="ARBA00023002"/>
    </source>
</evidence>
<name>A0A5C5YN46_9BACT</name>
<sequence>MPSKILLQLDADDYASSFDAVVAYDAGVEHLLTYAGVHTECVTPLVHGAMFTRGGDKLRHTAIFVGGSNVDQAEAILRQVQSCFFGPVRVSVMLDANGCNTTAAAAVVNAAREVELRGTKAVVLGATGPVGRRVTQLLAHDGANVIATSRSLEKATRACEHIRGTSPSGTVEPACTKDGNAMGRILDGASILIACGAAGVQLIDKETLRKCQSLKVAIDLNAVPPTGIEGIEVTNRATKLGDVVTYGAIGVGSLKMKTHKAAIKSLFETNDRVLDFAEIYQIAQSVAT</sequence>
<comment type="caution">
    <text evidence="3">The sequence shown here is derived from an EMBL/GenBank/DDBJ whole genome shotgun (WGS) entry which is preliminary data.</text>
</comment>
<gene>
    <name evidence="3" type="primary">mtdA</name>
    <name evidence="3" type="ORF">CA13_67880</name>
</gene>
<evidence type="ECO:0000259" key="2">
    <source>
        <dbReference type="Pfam" id="PF09176"/>
    </source>
</evidence>
<evidence type="ECO:0000313" key="4">
    <source>
        <dbReference type="Proteomes" id="UP000315010"/>
    </source>
</evidence>
<dbReference type="InterPro" id="IPR036291">
    <property type="entry name" value="NAD(P)-bd_dom_sf"/>
</dbReference>
<dbReference type="EMBL" id="SJPJ01000002">
    <property type="protein sequence ID" value="TWT76295.1"/>
    <property type="molecule type" value="Genomic_DNA"/>
</dbReference>
<dbReference type="Gene3D" id="3.40.50.720">
    <property type="entry name" value="NAD(P)-binding Rossmann-like Domain"/>
    <property type="match status" value="1"/>
</dbReference>
<protein>
    <submittedName>
        <fullName evidence="3">Bifunctional protein MdtA</fullName>
    </submittedName>
</protein>
<dbReference type="InterPro" id="IPR015259">
    <property type="entry name" value="Methyl-teptahyd_DH_N"/>
</dbReference>
<keyword evidence="4" id="KW-1185">Reference proteome</keyword>
<reference evidence="3 4" key="1">
    <citation type="submission" date="2019-02" db="EMBL/GenBank/DDBJ databases">
        <title>Deep-cultivation of Planctomycetes and their phenomic and genomic characterization uncovers novel biology.</title>
        <authorList>
            <person name="Wiegand S."/>
            <person name="Jogler M."/>
            <person name="Boedeker C."/>
            <person name="Pinto D."/>
            <person name="Vollmers J."/>
            <person name="Rivas-Marin E."/>
            <person name="Kohn T."/>
            <person name="Peeters S.H."/>
            <person name="Heuer A."/>
            <person name="Rast P."/>
            <person name="Oberbeckmann S."/>
            <person name="Bunk B."/>
            <person name="Jeske O."/>
            <person name="Meyerdierks A."/>
            <person name="Storesund J.E."/>
            <person name="Kallscheuer N."/>
            <person name="Luecker S."/>
            <person name="Lage O.M."/>
            <person name="Pohl T."/>
            <person name="Merkel B.J."/>
            <person name="Hornburger P."/>
            <person name="Mueller R.-W."/>
            <person name="Bruemmer F."/>
            <person name="Labrenz M."/>
            <person name="Spormann A.M."/>
            <person name="Op Den Camp H."/>
            <person name="Overmann J."/>
            <person name="Amann R."/>
            <person name="Jetten M.S.M."/>
            <person name="Mascher T."/>
            <person name="Medema M.H."/>
            <person name="Devos D.P."/>
            <person name="Kaster A.-K."/>
            <person name="Ovreas L."/>
            <person name="Rohde M."/>
            <person name="Galperin M.Y."/>
            <person name="Jogler C."/>
        </authorList>
    </citation>
    <scope>NUCLEOTIDE SEQUENCE [LARGE SCALE GENOMIC DNA]</scope>
    <source>
        <strain evidence="3 4">CA13</strain>
    </source>
</reference>
<dbReference type="Gene3D" id="3.40.50.10280">
    <property type="entry name" value="Methylene-tetrahydromethanopterin dehydrogenase, N-terminal domain"/>
    <property type="match status" value="1"/>
</dbReference>
<evidence type="ECO:0000313" key="3">
    <source>
        <dbReference type="EMBL" id="TWT76295.1"/>
    </source>
</evidence>
<dbReference type="AlphaFoldDB" id="A0A5C5YN46"/>
<keyword evidence="1" id="KW-0560">Oxidoreductase</keyword>
<dbReference type="InterPro" id="IPR037089">
    <property type="entry name" value="Methyl-teptahyd_DH_N_sf"/>
</dbReference>
<dbReference type="Pfam" id="PF09176">
    <property type="entry name" value="Mpt_N"/>
    <property type="match status" value="1"/>
</dbReference>
<dbReference type="Proteomes" id="UP000315010">
    <property type="component" value="Unassembled WGS sequence"/>
</dbReference>
<organism evidence="3 4">
    <name type="scientific">Novipirellula herctigrandis</name>
    <dbReference type="NCBI Taxonomy" id="2527986"/>
    <lineage>
        <taxon>Bacteria</taxon>
        <taxon>Pseudomonadati</taxon>
        <taxon>Planctomycetota</taxon>
        <taxon>Planctomycetia</taxon>
        <taxon>Pirellulales</taxon>
        <taxon>Pirellulaceae</taxon>
        <taxon>Novipirellula</taxon>
    </lineage>
</organism>
<dbReference type="RefSeq" id="WP_146404089.1">
    <property type="nucleotide sequence ID" value="NZ_SJPJ01000002.1"/>
</dbReference>
<dbReference type="SUPFAM" id="SSF51735">
    <property type="entry name" value="NAD(P)-binding Rossmann-fold domains"/>
    <property type="match status" value="1"/>
</dbReference>
<feature type="domain" description="Methylene-tetrahydromethanopterin dehydrogenase N-terminal" evidence="2">
    <location>
        <begin position="17"/>
        <end position="97"/>
    </location>
</feature>
<accession>A0A5C5YN46</accession>
<dbReference type="InterPro" id="IPR046346">
    <property type="entry name" value="Aminoacid_DH-like_N_sf"/>
</dbReference>
<dbReference type="OrthoDB" id="6180at2"/>
<proteinExistence type="predicted"/>
<dbReference type="GO" id="GO:0016491">
    <property type="term" value="F:oxidoreductase activity"/>
    <property type="evidence" value="ECO:0007669"/>
    <property type="project" value="UniProtKB-KW"/>
</dbReference>
<dbReference type="SUPFAM" id="SSF53223">
    <property type="entry name" value="Aminoacid dehydrogenase-like, N-terminal domain"/>
    <property type="match status" value="1"/>
</dbReference>